<dbReference type="InterPro" id="IPR029033">
    <property type="entry name" value="His_PPase_superfam"/>
</dbReference>
<evidence type="ECO:0000256" key="13">
    <source>
        <dbReference type="ARBA" id="ARBA00077833"/>
    </source>
</evidence>
<dbReference type="SMART" id="SM00360">
    <property type="entry name" value="RRM"/>
    <property type="match status" value="2"/>
</dbReference>
<dbReference type="GO" id="GO:0009507">
    <property type="term" value="C:chloroplast"/>
    <property type="evidence" value="ECO:0007669"/>
    <property type="project" value="UniProtKB-SubCell"/>
</dbReference>
<keyword evidence="5" id="KW-0677">Repeat</keyword>
<evidence type="ECO:0000256" key="11">
    <source>
        <dbReference type="ARBA" id="ARBA00063129"/>
    </source>
</evidence>
<reference evidence="16" key="1">
    <citation type="submission" date="2019-07" db="EMBL/GenBank/DDBJ databases">
        <authorList>
            <person name="Dittberner H."/>
        </authorList>
    </citation>
    <scope>NUCLEOTIDE SEQUENCE [LARGE SCALE GENOMIC DNA]</scope>
</reference>
<comment type="subunit">
    <text evidence="11">Component of the chloroplast small ribosomal subunit (SSU). Mature 70S chloroplast ribosomes of higher plants consist of a small (30S) and a large (50S) subunit. The 30S small subunit contains 1 molecule of ribosomal RNA (16S rRNA) and 24 different proteins. The 50S large subunit contains 3 rRNA molecules (23S, 5S and 4.5S rRNA) and 33 different proteins.</text>
</comment>
<protein>
    <recommendedName>
        <fullName evidence="12">Small ribosomal subunit protein cS22</fullName>
    </recommendedName>
    <alternativeName>
        <fullName evidence="13">30S ribosomal protein 2, chloroplastic</fullName>
    </alternativeName>
</protein>
<sequence length="467" mass="50923">MATFLTAVVSIKPTIFSFKSESFTSLQTHTNVYSPKPFPSLTGTISISLPRSSRMRFVPHAVMETEEKATLDPNLESSRRVYIGNIPRTVDNEQLTKLVEEHGAVEKVQVMYDKYSGRSRRFGFATMKSVEDANAVVEKLNGKSIEGREIKVNITEKPLASTPDLSLLQSEDSAFVDSPYKVYVGNLAKTVTKEMLENFFSEKGKVLSAKVSRVPGTSKSTGFGFVTFSSEEDVEAAVLALNNSLLEGQKIKCLPSSFFSGSNRTPTTISCSTPPSRATADFAASPSPLISRRLILLRHAHSSWDHISLRDHDRPLTKSGQADAAKVAQILSTLDWIPQLILSSDATRTRETLKSMQAQVDGFMEANVHFIPSFYSIAAMDGQTAEHLQQIVSKYSTPDITTVMCMGHNKGWEEAASMLSGASVKLKTCNAALLQAFGNSWEDAFALAGPGGWKLEGVVAPDSSICV</sequence>
<dbReference type="SUPFAM" id="SSF53254">
    <property type="entry name" value="Phosphoglycerate mutase-like"/>
    <property type="match status" value="1"/>
</dbReference>
<keyword evidence="8" id="KW-0689">Ribosomal protein</keyword>
<dbReference type="GO" id="GO:1990904">
    <property type="term" value="C:ribonucleoprotein complex"/>
    <property type="evidence" value="ECO:0007669"/>
    <property type="project" value="UniProtKB-KW"/>
</dbReference>
<dbReference type="CDD" id="cd21610">
    <property type="entry name" value="RRM2_PSRP2"/>
    <property type="match status" value="1"/>
</dbReference>
<dbReference type="Gene3D" id="3.30.70.330">
    <property type="match status" value="2"/>
</dbReference>
<keyword evidence="2" id="KW-0150">Chloroplast</keyword>
<comment type="similarity">
    <text evidence="10">Belongs to the chloroplast-specific ribosomal protein cS22 family.</text>
</comment>
<keyword evidence="4" id="KW-0699">rRNA-binding</keyword>
<evidence type="ECO:0000256" key="4">
    <source>
        <dbReference type="ARBA" id="ARBA00022730"/>
    </source>
</evidence>
<keyword evidence="6 14" id="KW-0694">RNA-binding</keyword>
<evidence type="ECO:0000256" key="3">
    <source>
        <dbReference type="ARBA" id="ARBA00022640"/>
    </source>
</evidence>
<feature type="domain" description="RRM" evidence="15">
    <location>
        <begin position="180"/>
        <end position="252"/>
    </location>
</feature>
<keyword evidence="3" id="KW-0934">Plastid</keyword>
<dbReference type="GO" id="GO:0019843">
    <property type="term" value="F:rRNA binding"/>
    <property type="evidence" value="ECO:0007669"/>
    <property type="project" value="UniProtKB-KW"/>
</dbReference>
<evidence type="ECO:0000256" key="8">
    <source>
        <dbReference type="ARBA" id="ARBA00022980"/>
    </source>
</evidence>
<dbReference type="CDD" id="cd07067">
    <property type="entry name" value="HP_PGM_like"/>
    <property type="match status" value="1"/>
</dbReference>
<evidence type="ECO:0000256" key="1">
    <source>
        <dbReference type="ARBA" id="ARBA00004229"/>
    </source>
</evidence>
<dbReference type="CDD" id="cd21609">
    <property type="entry name" value="RRM1_PSRP2_like"/>
    <property type="match status" value="1"/>
</dbReference>
<dbReference type="Gene3D" id="3.40.50.1240">
    <property type="entry name" value="Phosphoglycerate mutase-like"/>
    <property type="match status" value="1"/>
</dbReference>
<dbReference type="Proteomes" id="UP000489600">
    <property type="component" value="Unassembled WGS sequence"/>
</dbReference>
<dbReference type="PANTHER" id="PTHR47623:SF1">
    <property type="entry name" value="OS09G0287300 PROTEIN"/>
    <property type="match status" value="1"/>
</dbReference>
<dbReference type="EMBL" id="CABITT030000005">
    <property type="protein sequence ID" value="VVB05449.1"/>
    <property type="molecule type" value="Genomic_DNA"/>
</dbReference>
<keyword evidence="9" id="KW-0687">Ribonucleoprotein</keyword>
<accession>A0A565BVN0</accession>
<dbReference type="PROSITE" id="PS50102">
    <property type="entry name" value="RRM"/>
    <property type="match status" value="2"/>
</dbReference>
<evidence type="ECO:0000256" key="6">
    <source>
        <dbReference type="ARBA" id="ARBA00022884"/>
    </source>
</evidence>
<evidence type="ECO:0000259" key="15">
    <source>
        <dbReference type="PROSITE" id="PS50102"/>
    </source>
</evidence>
<dbReference type="SMART" id="SM00855">
    <property type="entry name" value="PGAM"/>
    <property type="match status" value="1"/>
</dbReference>
<feature type="domain" description="RRM" evidence="15">
    <location>
        <begin position="79"/>
        <end position="157"/>
    </location>
</feature>
<comment type="subcellular location">
    <subcellularLocation>
        <location evidence="1">Plastid</location>
        <location evidence="1">Chloroplast</location>
    </subcellularLocation>
</comment>
<evidence type="ECO:0000256" key="14">
    <source>
        <dbReference type="PROSITE-ProRule" id="PRU00176"/>
    </source>
</evidence>
<comment type="caution">
    <text evidence="16">The sequence shown here is derived from an EMBL/GenBank/DDBJ whole genome shotgun (WGS) entry which is preliminary data.</text>
</comment>
<dbReference type="InterPro" id="IPR000504">
    <property type="entry name" value="RRM_dom"/>
</dbReference>
<dbReference type="OrthoDB" id="439808at2759"/>
<keyword evidence="7" id="KW-0809">Transit peptide</keyword>
<evidence type="ECO:0000256" key="7">
    <source>
        <dbReference type="ARBA" id="ARBA00022946"/>
    </source>
</evidence>
<evidence type="ECO:0000256" key="10">
    <source>
        <dbReference type="ARBA" id="ARBA00061529"/>
    </source>
</evidence>
<evidence type="ECO:0000256" key="12">
    <source>
        <dbReference type="ARBA" id="ARBA00070346"/>
    </source>
</evidence>
<dbReference type="SUPFAM" id="SSF54928">
    <property type="entry name" value="RNA-binding domain, RBD"/>
    <property type="match status" value="2"/>
</dbReference>
<gene>
    <name evidence="16" type="ORF">ANE_LOCUS15893</name>
</gene>
<dbReference type="InterPro" id="IPR013078">
    <property type="entry name" value="His_Pase_superF_clade-1"/>
</dbReference>
<dbReference type="FunFam" id="3.30.70.330:FF:000401">
    <property type="entry name" value="30S ribosomal protein 2, chloroplastic"/>
    <property type="match status" value="1"/>
</dbReference>
<dbReference type="GO" id="GO:0005840">
    <property type="term" value="C:ribosome"/>
    <property type="evidence" value="ECO:0007669"/>
    <property type="project" value="UniProtKB-KW"/>
</dbReference>
<dbReference type="PANTHER" id="PTHR47623">
    <property type="entry name" value="OS09G0287300 PROTEIN"/>
    <property type="match status" value="1"/>
</dbReference>
<keyword evidence="17" id="KW-1185">Reference proteome</keyword>
<dbReference type="Pfam" id="PF00300">
    <property type="entry name" value="His_Phos_1"/>
    <property type="match status" value="1"/>
</dbReference>
<dbReference type="Pfam" id="PF00076">
    <property type="entry name" value="RRM_1"/>
    <property type="match status" value="2"/>
</dbReference>
<evidence type="ECO:0000256" key="9">
    <source>
        <dbReference type="ARBA" id="ARBA00023274"/>
    </source>
</evidence>
<evidence type="ECO:0000313" key="17">
    <source>
        <dbReference type="Proteomes" id="UP000489600"/>
    </source>
</evidence>
<evidence type="ECO:0000256" key="2">
    <source>
        <dbReference type="ARBA" id="ARBA00022528"/>
    </source>
</evidence>
<dbReference type="AlphaFoldDB" id="A0A565BVN0"/>
<organism evidence="16 17">
    <name type="scientific">Arabis nemorensis</name>
    <dbReference type="NCBI Taxonomy" id="586526"/>
    <lineage>
        <taxon>Eukaryota</taxon>
        <taxon>Viridiplantae</taxon>
        <taxon>Streptophyta</taxon>
        <taxon>Embryophyta</taxon>
        <taxon>Tracheophyta</taxon>
        <taxon>Spermatophyta</taxon>
        <taxon>Magnoliopsida</taxon>
        <taxon>eudicotyledons</taxon>
        <taxon>Gunneridae</taxon>
        <taxon>Pentapetalae</taxon>
        <taxon>rosids</taxon>
        <taxon>malvids</taxon>
        <taxon>Brassicales</taxon>
        <taxon>Brassicaceae</taxon>
        <taxon>Arabideae</taxon>
        <taxon>Arabis</taxon>
    </lineage>
</organism>
<evidence type="ECO:0000256" key="5">
    <source>
        <dbReference type="ARBA" id="ARBA00022737"/>
    </source>
</evidence>
<proteinExistence type="inferred from homology"/>
<name>A0A565BVN0_9BRAS</name>
<dbReference type="InterPro" id="IPR012677">
    <property type="entry name" value="Nucleotide-bd_a/b_plait_sf"/>
</dbReference>
<dbReference type="InterPro" id="IPR035979">
    <property type="entry name" value="RBD_domain_sf"/>
</dbReference>
<evidence type="ECO:0000313" key="16">
    <source>
        <dbReference type="EMBL" id="VVB05449.1"/>
    </source>
</evidence>